<proteinExistence type="predicted"/>
<feature type="compositionally biased region" description="Low complexity" evidence="1">
    <location>
        <begin position="91"/>
        <end position="101"/>
    </location>
</feature>
<keyword evidence="3" id="KW-1185">Reference proteome</keyword>
<feature type="compositionally biased region" description="Basic and acidic residues" evidence="1">
    <location>
        <begin position="16"/>
        <end position="26"/>
    </location>
</feature>
<organism evidence="2 3">
    <name type="scientific">Portunus trituberculatus</name>
    <name type="common">Swimming crab</name>
    <name type="synonym">Neptunus trituberculatus</name>
    <dbReference type="NCBI Taxonomy" id="210409"/>
    <lineage>
        <taxon>Eukaryota</taxon>
        <taxon>Metazoa</taxon>
        <taxon>Ecdysozoa</taxon>
        <taxon>Arthropoda</taxon>
        <taxon>Crustacea</taxon>
        <taxon>Multicrustacea</taxon>
        <taxon>Malacostraca</taxon>
        <taxon>Eumalacostraca</taxon>
        <taxon>Eucarida</taxon>
        <taxon>Decapoda</taxon>
        <taxon>Pleocyemata</taxon>
        <taxon>Brachyura</taxon>
        <taxon>Eubrachyura</taxon>
        <taxon>Portunoidea</taxon>
        <taxon>Portunidae</taxon>
        <taxon>Portuninae</taxon>
        <taxon>Portunus</taxon>
    </lineage>
</organism>
<evidence type="ECO:0000256" key="1">
    <source>
        <dbReference type="SAM" id="MobiDB-lite"/>
    </source>
</evidence>
<dbReference type="Proteomes" id="UP000324222">
    <property type="component" value="Unassembled WGS sequence"/>
</dbReference>
<reference evidence="2 3" key="1">
    <citation type="submission" date="2019-05" db="EMBL/GenBank/DDBJ databases">
        <title>Another draft genome of Portunus trituberculatus and its Hox gene families provides insights of decapod evolution.</title>
        <authorList>
            <person name="Jeong J.-H."/>
            <person name="Song I."/>
            <person name="Kim S."/>
            <person name="Choi T."/>
            <person name="Kim D."/>
            <person name="Ryu S."/>
            <person name="Kim W."/>
        </authorList>
    </citation>
    <scope>NUCLEOTIDE SEQUENCE [LARGE SCALE GENOMIC DNA]</scope>
    <source>
        <tissue evidence="2">Muscle</tissue>
    </source>
</reference>
<evidence type="ECO:0000313" key="2">
    <source>
        <dbReference type="EMBL" id="MPD05597.1"/>
    </source>
</evidence>
<name>A0A5B7KFV5_PORTR</name>
<protein>
    <submittedName>
        <fullName evidence="2">Uncharacterized protein</fullName>
    </submittedName>
</protein>
<evidence type="ECO:0000313" key="3">
    <source>
        <dbReference type="Proteomes" id="UP000324222"/>
    </source>
</evidence>
<comment type="caution">
    <text evidence="2">The sequence shown here is derived from an EMBL/GenBank/DDBJ whole genome shotgun (WGS) entry which is preliminary data.</text>
</comment>
<sequence length="101" mass="11043">MAVVAQPSFLLTRQSRRLDRVRDHPCQPDAGGRASGRRALQRLHCSQFLLAVKLLAAPSVLEATFLPSLDHKGGSGPPRHPSVHYTHSPHHASTTPTVNLR</sequence>
<feature type="region of interest" description="Disordered" evidence="1">
    <location>
        <begin position="15"/>
        <end position="37"/>
    </location>
</feature>
<dbReference type="AlphaFoldDB" id="A0A5B7KFV5"/>
<dbReference type="EMBL" id="VSRR010146820">
    <property type="protein sequence ID" value="MPD05597.1"/>
    <property type="molecule type" value="Genomic_DNA"/>
</dbReference>
<accession>A0A5B7KFV5</accession>
<gene>
    <name evidence="2" type="ORF">E2C01_101348</name>
</gene>
<feature type="region of interest" description="Disordered" evidence="1">
    <location>
        <begin position="71"/>
        <end position="101"/>
    </location>
</feature>